<feature type="compositionally biased region" description="Polar residues" evidence="7">
    <location>
        <begin position="162"/>
        <end position="174"/>
    </location>
</feature>
<evidence type="ECO:0000256" key="1">
    <source>
        <dbReference type="ARBA" id="ARBA00004245"/>
    </source>
</evidence>
<evidence type="ECO:0000256" key="2">
    <source>
        <dbReference type="ARBA" id="ARBA00005885"/>
    </source>
</evidence>
<dbReference type="PANTHER" id="PTHR31358">
    <property type="entry name" value="PROTEIN WVD2-LIKE 4"/>
    <property type="match status" value="1"/>
</dbReference>
<reference evidence="9 10" key="1">
    <citation type="journal article" date="2023" name="Life. Sci Alliance">
        <title>Evolutionary insights into 3D genome organization and epigenetic landscape of Vigna mungo.</title>
        <authorList>
            <person name="Junaid A."/>
            <person name="Singh B."/>
            <person name="Bhatia S."/>
        </authorList>
    </citation>
    <scope>NUCLEOTIDE SEQUENCE [LARGE SCALE GENOMIC DNA]</scope>
    <source>
        <strain evidence="9">Urdbean</strain>
    </source>
</reference>
<dbReference type="Pfam" id="PF06886">
    <property type="entry name" value="TPX2"/>
    <property type="match status" value="1"/>
</dbReference>
<feature type="coiled-coil region" evidence="6">
    <location>
        <begin position="267"/>
        <end position="297"/>
    </location>
</feature>
<evidence type="ECO:0000313" key="10">
    <source>
        <dbReference type="Proteomes" id="UP001374535"/>
    </source>
</evidence>
<keyword evidence="3" id="KW-0963">Cytoplasm</keyword>
<feature type="compositionally biased region" description="Basic residues" evidence="7">
    <location>
        <begin position="333"/>
        <end position="342"/>
    </location>
</feature>
<feature type="compositionally biased region" description="Basic and acidic residues" evidence="7">
    <location>
        <begin position="175"/>
        <end position="189"/>
    </location>
</feature>
<evidence type="ECO:0000259" key="8">
    <source>
        <dbReference type="Pfam" id="PF06886"/>
    </source>
</evidence>
<keyword evidence="4" id="KW-0493">Microtubule</keyword>
<gene>
    <name evidence="9" type="ORF">V8G54_006321</name>
</gene>
<dbReference type="PANTHER" id="PTHR31358:SF43">
    <property type="entry name" value="TPX2 (TARGETING PROTEIN FOR XKLP2) FAMILY PROTEIN"/>
    <property type="match status" value="1"/>
</dbReference>
<dbReference type="InterPro" id="IPR027329">
    <property type="entry name" value="TPX2_C"/>
</dbReference>
<keyword evidence="6" id="KW-0175">Coiled coil</keyword>
<protein>
    <recommendedName>
        <fullName evidence="8">TPX2 C-terminal domain-containing protein</fullName>
    </recommendedName>
</protein>
<dbReference type="InterPro" id="IPR044833">
    <property type="entry name" value="WDL5/6"/>
</dbReference>
<evidence type="ECO:0000256" key="4">
    <source>
        <dbReference type="ARBA" id="ARBA00022701"/>
    </source>
</evidence>
<dbReference type="GO" id="GO:0008017">
    <property type="term" value="F:microtubule binding"/>
    <property type="evidence" value="ECO:0007669"/>
    <property type="project" value="InterPro"/>
</dbReference>
<dbReference type="EMBL" id="CP144699">
    <property type="protein sequence ID" value="WVZ18999.1"/>
    <property type="molecule type" value="Genomic_DNA"/>
</dbReference>
<name>A0AAQ3S4G0_VIGMU</name>
<feature type="compositionally biased region" description="Polar residues" evidence="7">
    <location>
        <begin position="368"/>
        <end position="382"/>
    </location>
</feature>
<accession>A0AAQ3S4G0</accession>
<feature type="domain" description="TPX2 C-terminal" evidence="8">
    <location>
        <begin position="252"/>
        <end position="327"/>
    </location>
</feature>
<dbReference type="GO" id="GO:0005874">
    <property type="term" value="C:microtubule"/>
    <property type="evidence" value="ECO:0007669"/>
    <property type="project" value="UniProtKB-KW"/>
</dbReference>
<dbReference type="AlphaFoldDB" id="A0AAQ3S4G0"/>
<evidence type="ECO:0000256" key="3">
    <source>
        <dbReference type="ARBA" id="ARBA00022490"/>
    </source>
</evidence>
<organism evidence="9 10">
    <name type="scientific">Vigna mungo</name>
    <name type="common">Black gram</name>
    <name type="synonym">Phaseolus mungo</name>
    <dbReference type="NCBI Taxonomy" id="3915"/>
    <lineage>
        <taxon>Eukaryota</taxon>
        <taxon>Viridiplantae</taxon>
        <taxon>Streptophyta</taxon>
        <taxon>Embryophyta</taxon>
        <taxon>Tracheophyta</taxon>
        <taxon>Spermatophyta</taxon>
        <taxon>Magnoliopsida</taxon>
        <taxon>eudicotyledons</taxon>
        <taxon>Gunneridae</taxon>
        <taxon>Pentapetalae</taxon>
        <taxon>rosids</taxon>
        <taxon>fabids</taxon>
        <taxon>Fabales</taxon>
        <taxon>Fabaceae</taxon>
        <taxon>Papilionoideae</taxon>
        <taxon>50 kb inversion clade</taxon>
        <taxon>NPAAA clade</taxon>
        <taxon>indigoferoid/millettioid clade</taxon>
        <taxon>Phaseoleae</taxon>
        <taxon>Vigna</taxon>
    </lineage>
</organism>
<evidence type="ECO:0000313" key="9">
    <source>
        <dbReference type="EMBL" id="WVZ18999.1"/>
    </source>
</evidence>
<feature type="compositionally biased region" description="Polar residues" evidence="7">
    <location>
        <begin position="343"/>
        <end position="357"/>
    </location>
</feature>
<proteinExistence type="inferred from homology"/>
<evidence type="ECO:0000256" key="7">
    <source>
        <dbReference type="SAM" id="MobiDB-lite"/>
    </source>
</evidence>
<dbReference type="Proteomes" id="UP001374535">
    <property type="component" value="Chromosome 2"/>
</dbReference>
<keyword evidence="10" id="KW-1185">Reference proteome</keyword>
<evidence type="ECO:0000256" key="5">
    <source>
        <dbReference type="ARBA" id="ARBA00023212"/>
    </source>
</evidence>
<sequence length="497" mass="54204">MAPSDRHAVLTCHSRLSFFKWVTCILNLLPANGLEEVYQNGVNGKLSNSEMDDIASNVDTAVTKIAQTEAPNGISENFIQYDSTATDYSCKAEIKEGSNDYIGVNNVTISKDEEAEIVDQTEQSKAGKGPVKSKNAKSPSPRGVHASSIKKNKDGKGEEVASTVSNGTFASNSIPREHIKNRSLTDKQARLSKHAGKSGVAPSEASMEKNRPRLSKKGPPDNLNHQGEAESSSPTAEDAKPRRVGMLPNYGFSFKCDERAERRREFYTKLEEKIHAKEVEESNLQAKTKETQEAEIKMLRKSLGFKATPMPSFYQEPPPPRVEFKKMPTTRAKSPKLGRKKSSVVSESEGNTGNSVRQGRLSLDEKVSQTNLTKGVTLVHQNRPQRKSLPPRLTSEKTSSSNQASIRTPSKAVNDDKTSLSGVTTEVTTLSISTGEEKVEAVAATEESNVLLDETSKTLPLIVEPSEAKSPAVNGDLAIEEKPQQLTLSQEPIVAEL</sequence>
<keyword evidence="5" id="KW-0206">Cytoskeleton</keyword>
<comment type="similarity">
    <text evidence="2">Belongs to the TPX2 family.</text>
</comment>
<comment type="subcellular location">
    <subcellularLocation>
        <location evidence="1">Cytoplasm</location>
        <location evidence="1">Cytoskeleton</location>
    </subcellularLocation>
</comment>
<feature type="compositionally biased region" description="Polar residues" evidence="7">
    <location>
        <begin position="223"/>
        <end position="235"/>
    </location>
</feature>
<feature type="region of interest" description="Disordered" evidence="7">
    <location>
        <begin position="120"/>
        <end position="250"/>
    </location>
</feature>
<feature type="compositionally biased region" description="Polar residues" evidence="7">
    <location>
        <begin position="396"/>
        <end position="408"/>
    </location>
</feature>
<feature type="region of interest" description="Disordered" evidence="7">
    <location>
        <begin position="308"/>
        <end position="419"/>
    </location>
</feature>
<evidence type="ECO:0000256" key="6">
    <source>
        <dbReference type="SAM" id="Coils"/>
    </source>
</evidence>